<dbReference type="InterPro" id="IPR002078">
    <property type="entry name" value="Sigma_54_int"/>
</dbReference>
<dbReference type="Pfam" id="PF02954">
    <property type="entry name" value="HTH_8"/>
    <property type="match status" value="1"/>
</dbReference>
<dbReference type="InterPro" id="IPR009057">
    <property type="entry name" value="Homeodomain-like_sf"/>
</dbReference>
<reference evidence="8 9" key="1">
    <citation type="submission" date="2020-08" db="EMBL/GenBank/DDBJ databases">
        <title>Genomic Encyclopedia of Type Strains, Phase IV (KMG-V): Genome sequencing to study the core and pangenomes of soil and plant-associated prokaryotes.</title>
        <authorList>
            <person name="Whitman W."/>
        </authorList>
    </citation>
    <scope>NUCLEOTIDE SEQUENCE [LARGE SCALE GENOMIC DNA]</scope>
    <source>
        <strain evidence="8 9">M8US30</strain>
    </source>
</reference>
<dbReference type="GO" id="GO:0005524">
    <property type="term" value="F:ATP binding"/>
    <property type="evidence" value="ECO:0007669"/>
    <property type="project" value="UniProtKB-KW"/>
</dbReference>
<dbReference type="InterPro" id="IPR029016">
    <property type="entry name" value="GAF-like_dom_sf"/>
</dbReference>
<dbReference type="AlphaFoldDB" id="A0A7W8JD96"/>
<proteinExistence type="predicted"/>
<dbReference type="SMART" id="SM00382">
    <property type="entry name" value="AAA"/>
    <property type="match status" value="1"/>
</dbReference>
<gene>
    <name evidence="8" type="ORF">HDF10_003735</name>
</gene>
<dbReference type="PROSITE" id="PS50045">
    <property type="entry name" value="SIGMA54_INTERACT_4"/>
    <property type="match status" value="1"/>
</dbReference>
<keyword evidence="1" id="KW-0547">Nucleotide-binding</keyword>
<dbReference type="InterPro" id="IPR025944">
    <property type="entry name" value="Sigma_54_int_dom_CS"/>
</dbReference>
<dbReference type="SUPFAM" id="SSF46689">
    <property type="entry name" value="Homeodomain-like"/>
    <property type="match status" value="1"/>
</dbReference>
<evidence type="ECO:0000256" key="2">
    <source>
        <dbReference type="ARBA" id="ARBA00022840"/>
    </source>
</evidence>
<dbReference type="Gene3D" id="1.10.10.60">
    <property type="entry name" value="Homeodomain-like"/>
    <property type="match status" value="1"/>
</dbReference>
<dbReference type="Pfam" id="PF13185">
    <property type="entry name" value="GAF_2"/>
    <property type="match status" value="1"/>
</dbReference>
<dbReference type="Pfam" id="PF25601">
    <property type="entry name" value="AAA_lid_14"/>
    <property type="match status" value="1"/>
</dbReference>
<comment type="caution">
    <text evidence="8">The sequence shown here is derived from an EMBL/GenBank/DDBJ whole genome shotgun (WGS) entry which is preliminary data.</text>
</comment>
<dbReference type="SUPFAM" id="SSF52540">
    <property type="entry name" value="P-loop containing nucleoside triphosphate hydrolases"/>
    <property type="match status" value="1"/>
</dbReference>
<evidence type="ECO:0000256" key="1">
    <source>
        <dbReference type="ARBA" id="ARBA00022741"/>
    </source>
</evidence>
<dbReference type="InterPro" id="IPR003593">
    <property type="entry name" value="AAA+_ATPase"/>
</dbReference>
<sequence length="467" mass="52229">MALILPDAANQQLQLYALDFPDGKGILHQDMSRSLDGSLAGQVFRTGKPWVGNIEDLSGSGFGNWVISGEGVKTLCMLPLTRCNSTLGVLCLVRLEKNAFTSPDIEFLSQIAGQVAIAIDNAFAYLRITELSDQLKQENLYLEDEIRSELNFEEIVGNSTALRQVLRQVEVVAPTNSTVLILRETGSGKELIARAVHNLSRRRNHPFVKLNCAAIPTGLLESELFGHEKGAFTGAIAQWIGRFELASQGTIFLDEISEIPVDLQPKLLRVLQEREFERLGSSRTLRTDARLIAATNRELSAMVEEEQKFRSDLFYRLNVFPVYVPPLRERKEDIPFLVSHFAQYFARNMTKDIDTISAETMNALANYPWPGNVRELQNVIERAVILSKGPMLKISLTDLRSKSSDPNSHINGIATLEEIERRHILSVLEQSNWVFAGPNGAAAKLGMKRPTLQFRMQKLGISRPQKS</sequence>
<dbReference type="EMBL" id="JACHDZ010000007">
    <property type="protein sequence ID" value="MBB5345734.1"/>
    <property type="molecule type" value="Genomic_DNA"/>
</dbReference>
<dbReference type="InterPro" id="IPR027417">
    <property type="entry name" value="P-loop_NTPase"/>
</dbReference>
<dbReference type="InterPro" id="IPR003018">
    <property type="entry name" value="GAF"/>
</dbReference>
<evidence type="ECO:0000256" key="4">
    <source>
        <dbReference type="ARBA" id="ARBA00023125"/>
    </source>
</evidence>
<dbReference type="GO" id="GO:0006355">
    <property type="term" value="P:regulation of DNA-templated transcription"/>
    <property type="evidence" value="ECO:0007669"/>
    <property type="project" value="InterPro"/>
</dbReference>
<protein>
    <submittedName>
        <fullName evidence="8">Transcriptional regulator with GAF, ATPase, and Fis domain</fullName>
    </submittedName>
</protein>
<dbReference type="PANTHER" id="PTHR32071:SF123">
    <property type="entry name" value="DNA-BINDING TRANSCRIPTIONAL ACTIVATOR HYFR-RELATED"/>
    <property type="match status" value="1"/>
</dbReference>
<dbReference type="Gene3D" id="3.30.450.40">
    <property type="match status" value="1"/>
</dbReference>
<dbReference type="Proteomes" id="UP000569092">
    <property type="component" value="Unassembled WGS sequence"/>
</dbReference>
<dbReference type="SUPFAM" id="SSF55781">
    <property type="entry name" value="GAF domain-like"/>
    <property type="match status" value="1"/>
</dbReference>
<accession>A0A7W8JD96</accession>
<dbReference type="FunFam" id="3.40.50.300:FF:000006">
    <property type="entry name" value="DNA-binding transcriptional regulator NtrC"/>
    <property type="match status" value="1"/>
</dbReference>
<dbReference type="Pfam" id="PF00158">
    <property type="entry name" value="Sigma54_activat"/>
    <property type="match status" value="1"/>
</dbReference>
<dbReference type="SMART" id="SM00065">
    <property type="entry name" value="GAF"/>
    <property type="match status" value="1"/>
</dbReference>
<evidence type="ECO:0000256" key="3">
    <source>
        <dbReference type="ARBA" id="ARBA00023015"/>
    </source>
</evidence>
<keyword evidence="6" id="KW-0804">Transcription</keyword>
<dbReference type="PROSITE" id="PS00688">
    <property type="entry name" value="SIGMA54_INTERACT_3"/>
    <property type="match status" value="1"/>
</dbReference>
<keyword evidence="2" id="KW-0067">ATP-binding</keyword>
<evidence type="ECO:0000256" key="5">
    <source>
        <dbReference type="ARBA" id="ARBA00023159"/>
    </source>
</evidence>
<dbReference type="FunFam" id="1.10.8.60:FF:000014">
    <property type="entry name" value="DNA-binding transcriptional regulator NtrC"/>
    <property type="match status" value="1"/>
</dbReference>
<dbReference type="PANTHER" id="PTHR32071">
    <property type="entry name" value="TRANSCRIPTIONAL REGULATORY PROTEIN"/>
    <property type="match status" value="1"/>
</dbReference>
<evidence type="ECO:0000313" key="8">
    <source>
        <dbReference type="EMBL" id="MBB5345734.1"/>
    </source>
</evidence>
<dbReference type="InterPro" id="IPR058031">
    <property type="entry name" value="AAA_lid_NorR"/>
</dbReference>
<keyword evidence="3" id="KW-0805">Transcription regulation</keyword>
<evidence type="ECO:0000313" key="9">
    <source>
        <dbReference type="Proteomes" id="UP000569092"/>
    </source>
</evidence>
<dbReference type="CDD" id="cd00009">
    <property type="entry name" value="AAA"/>
    <property type="match status" value="1"/>
</dbReference>
<evidence type="ECO:0000256" key="6">
    <source>
        <dbReference type="ARBA" id="ARBA00023163"/>
    </source>
</evidence>
<feature type="domain" description="Sigma-54 factor interaction" evidence="7">
    <location>
        <begin position="155"/>
        <end position="385"/>
    </location>
</feature>
<keyword evidence="4" id="KW-0238">DNA-binding</keyword>
<organism evidence="8 9">
    <name type="scientific">Tunturiibacter lichenicola</name>
    <dbReference type="NCBI Taxonomy" id="2051959"/>
    <lineage>
        <taxon>Bacteria</taxon>
        <taxon>Pseudomonadati</taxon>
        <taxon>Acidobacteriota</taxon>
        <taxon>Terriglobia</taxon>
        <taxon>Terriglobales</taxon>
        <taxon>Acidobacteriaceae</taxon>
        <taxon>Tunturiibacter</taxon>
    </lineage>
</organism>
<keyword evidence="5" id="KW-0010">Activator</keyword>
<dbReference type="Gene3D" id="3.40.50.300">
    <property type="entry name" value="P-loop containing nucleotide triphosphate hydrolases"/>
    <property type="match status" value="1"/>
</dbReference>
<name>A0A7W8JD96_9BACT</name>
<evidence type="ECO:0000259" key="7">
    <source>
        <dbReference type="PROSITE" id="PS50045"/>
    </source>
</evidence>
<dbReference type="Gene3D" id="1.10.8.60">
    <property type="match status" value="1"/>
</dbReference>
<dbReference type="InterPro" id="IPR002197">
    <property type="entry name" value="HTH_Fis"/>
</dbReference>
<dbReference type="GO" id="GO:0043565">
    <property type="term" value="F:sequence-specific DNA binding"/>
    <property type="evidence" value="ECO:0007669"/>
    <property type="project" value="InterPro"/>
</dbReference>